<dbReference type="PROSITE" id="PS50935">
    <property type="entry name" value="SSB"/>
    <property type="match status" value="1"/>
</dbReference>
<evidence type="ECO:0000313" key="6">
    <source>
        <dbReference type="Proteomes" id="UP000502377"/>
    </source>
</evidence>
<dbReference type="GO" id="GO:0009295">
    <property type="term" value="C:nucleoid"/>
    <property type="evidence" value="ECO:0007669"/>
    <property type="project" value="TreeGrafter"/>
</dbReference>
<protein>
    <recommendedName>
        <fullName evidence="2 3">Single-stranded DNA-binding protein</fullName>
        <shortName evidence="2">SSB</shortName>
    </recommendedName>
</protein>
<evidence type="ECO:0000256" key="2">
    <source>
        <dbReference type="HAMAP-Rule" id="MF_00984"/>
    </source>
</evidence>
<dbReference type="InterPro" id="IPR011344">
    <property type="entry name" value="ssDNA-bd"/>
</dbReference>
<keyword evidence="1 2" id="KW-0238">DNA-binding</keyword>
<dbReference type="InterPro" id="IPR012340">
    <property type="entry name" value="NA-bd_OB-fold"/>
</dbReference>
<dbReference type="Pfam" id="PF00436">
    <property type="entry name" value="SSB"/>
    <property type="match status" value="1"/>
</dbReference>
<organism evidence="5 6">
    <name type="scientific">Campylobacter rectus</name>
    <name type="common">Wolinella recta</name>
    <dbReference type="NCBI Taxonomy" id="203"/>
    <lineage>
        <taxon>Bacteria</taxon>
        <taxon>Pseudomonadati</taxon>
        <taxon>Campylobacterota</taxon>
        <taxon>Epsilonproteobacteria</taxon>
        <taxon>Campylobacterales</taxon>
        <taxon>Campylobacteraceae</taxon>
        <taxon>Campylobacter</taxon>
    </lineage>
</organism>
<dbReference type="PANTHER" id="PTHR10302:SF27">
    <property type="entry name" value="SINGLE-STRANDED DNA-BINDING PROTEIN"/>
    <property type="match status" value="1"/>
</dbReference>
<sequence>MFAQATIIGNLTKDIELRYMASGTAIGNTAIASTHKFNAANGEKREETCFIDVTFMGKSAEIANQYLAKGSRIFIEGRLKFDRWTDNNGQNRSKHSVIVDKMIMLDTKDKQEAGQNEQAYPTPQIENEYEGNAQDAPFEQ</sequence>
<comment type="caution">
    <text evidence="2">Lacks conserved residue(s) required for the propagation of feature annotation.</text>
</comment>
<proteinExistence type="inferred from homology"/>
<name>A0A6G5QKM8_CAMRE</name>
<dbReference type="GO" id="GO:0006260">
    <property type="term" value="P:DNA replication"/>
    <property type="evidence" value="ECO:0007669"/>
    <property type="project" value="InterPro"/>
</dbReference>
<dbReference type="EMBL" id="CP012543">
    <property type="protein sequence ID" value="QCD46220.1"/>
    <property type="molecule type" value="Genomic_DNA"/>
</dbReference>
<dbReference type="HAMAP" id="MF_00984">
    <property type="entry name" value="SSB"/>
    <property type="match status" value="1"/>
</dbReference>
<feature type="compositionally biased region" description="Polar residues" evidence="4">
    <location>
        <begin position="113"/>
        <end position="125"/>
    </location>
</feature>
<gene>
    <name evidence="5" type="ORF">CRECT_0530</name>
</gene>
<dbReference type="InterPro" id="IPR000424">
    <property type="entry name" value="Primosome_PriB/ssb"/>
</dbReference>
<dbReference type="Proteomes" id="UP000502377">
    <property type="component" value="Chromosome"/>
</dbReference>
<evidence type="ECO:0000313" key="5">
    <source>
        <dbReference type="EMBL" id="QCD46220.1"/>
    </source>
</evidence>
<dbReference type="KEGG" id="crx:CRECT_0530"/>
<dbReference type="SUPFAM" id="SSF50249">
    <property type="entry name" value="Nucleic acid-binding proteins"/>
    <property type="match status" value="1"/>
</dbReference>
<dbReference type="PIRSF" id="PIRSF002070">
    <property type="entry name" value="SSB"/>
    <property type="match status" value="1"/>
</dbReference>
<dbReference type="AlphaFoldDB" id="A0A6G5QKM8"/>
<evidence type="ECO:0000256" key="3">
    <source>
        <dbReference type="PIRNR" id="PIRNR002070"/>
    </source>
</evidence>
<comment type="subunit">
    <text evidence="2">Homotetramer.</text>
</comment>
<dbReference type="NCBIfam" id="TIGR00621">
    <property type="entry name" value="ssb"/>
    <property type="match status" value="1"/>
</dbReference>
<evidence type="ECO:0000256" key="4">
    <source>
        <dbReference type="SAM" id="MobiDB-lite"/>
    </source>
</evidence>
<dbReference type="CDD" id="cd04496">
    <property type="entry name" value="SSB_OBF"/>
    <property type="match status" value="1"/>
</dbReference>
<dbReference type="RefSeq" id="WP_004319264.1">
    <property type="nucleotide sequence ID" value="NZ_CAUTXX010000011.1"/>
</dbReference>
<dbReference type="Gene3D" id="2.40.50.140">
    <property type="entry name" value="Nucleic acid-binding proteins"/>
    <property type="match status" value="1"/>
</dbReference>
<evidence type="ECO:0000256" key="1">
    <source>
        <dbReference type="ARBA" id="ARBA00023125"/>
    </source>
</evidence>
<reference evidence="5 6" key="1">
    <citation type="submission" date="2016-07" db="EMBL/GenBank/DDBJ databases">
        <title>Comparative genomics of the Campylobacter concisus group.</title>
        <authorList>
            <person name="Miller W.G."/>
            <person name="Yee E."/>
            <person name="Chapman M.H."/>
            <person name="Huynh S."/>
            <person name="Bono J.L."/>
            <person name="On S.L.W."/>
            <person name="StLeger J."/>
            <person name="Foster G."/>
            <person name="Parker C.T."/>
        </authorList>
    </citation>
    <scope>NUCLEOTIDE SEQUENCE [LARGE SCALE GENOMIC DNA]</scope>
    <source>
        <strain evidence="5 6">ATCC 33238</strain>
    </source>
</reference>
<accession>A0A6G5QKM8</accession>
<feature type="region of interest" description="Disordered" evidence="4">
    <location>
        <begin position="108"/>
        <end position="140"/>
    </location>
</feature>
<dbReference type="PANTHER" id="PTHR10302">
    <property type="entry name" value="SINGLE-STRANDED DNA-BINDING PROTEIN"/>
    <property type="match status" value="1"/>
</dbReference>
<dbReference type="GO" id="GO:0003697">
    <property type="term" value="F:single-stranded DNA binding"/>
    <property type="evidence" value="ECO:0007669"/>
    <property type="project" value="UniProtKB-UniRule"/>
</dbReference>